<organism evidence="1 2">
    <name type="scientific">Geovibrio thiophilus</name>
    <dbReference type="NCBI Taxonomy" id="139438"/>
    <lineage>
        <taxon>Bacteria</taxon>
        <taxon>Pseudomonadati</taxon>
        <taxon>Deferribacterota</taxon>
        <taxon>Deferribacteres</taxon>
        <taxon>Deferribacterales</taxon>
        <taxon>Geovibrionaceae</taxon>
        <taxon>Geovibrio</taxon>
    </lineage>
</organism>
<proteinExistence type="predicted"/>
<dbReference type="RefSeq" id="WP_128467408.1">
    <property type="nucleotide sequence ID" value="NZ_CP035108.1"/>
</dbReference>
<accession>A0A3R5Z0M1</accession>
<sequence length="124" mass="13546">MIYLNGIFLDGMVWTNEFSAGAPSAEAVPCADGTTVVFTQTAEGFAIDLESAEGSGWLTLAEAQLLREAASAAGAVYLFVFRDREYRVRFRHEDEPALILTPVRPASGYGEKDCFYGKIKLKTV</sequence>
<dbReference type="KEGG" id="gtl:EP073_12020"/>
<keyword evidence="2" id="KW-1185">Reference proteome</keyword>
<protein>
    <submittedName>
        <fullName evidence="1">Uncharacterized protein</fullName>
    </submittedName>
</protein>
<gene>
    <name evidence="1" type="ORF">EP073_12020</name>
</gene>
<dbReference type="OrthoDB" id="9808608at2"/>
<dbReference type="EMBL" id="CP035108">
    <property type="protein sequence ID" value="QAR34103.1"/>
    <property type="molecule type" value="Genomic_DNA"/>
</dbReference>
<reference evidence="1 2" key="1">
    <citation type="submission" date="2019-01" db="EMBL/GenBank/DDBJ databases">
        <title>Geovibrio thiophilus DSM 11263, complete genome.</title>
        <authorList>
            <person name="Spring S."/>
            <person name="Bunk B."/>
            <person name="Sproer C."/>
        </authorList>
    </citation>
    <scope>NUCLEOTIDE SEQUENCE [LARGE SCALE GENOMIC DNA]</scope>
    <source>
        <strain evidence="1 2">DSM 11263</strain>
    </source>
</reference>
<evidence type="ECO:0000313" key="1">
    <source>
        <dbReference type="EMBL" id="QAR34103.1"/>
    </source>
</evidence>
<dbReference type="Proteomes" id="UP000287502">
    <property type="component" value="Chromosome"/>
</dbReference>
<name>A0A3R5Z0M1_9BACT</name>
<evidence type="ECO:0000313" key="2">
    <source>
        <dbReference type="Proteomes" id="UP000287502"/>
    </source>
</evidence>
<dbReference type="AlphaFoldDB" id="A0A3R5Z0M1"/>